<dbReference type="SMR" id="Q72B79"/>
<dbReference type="PaxDb" id="882-DVU_1757"/>
<dbReference type="InterPro" id="IPR044068">
    <property type="entry name" value="CB"/>
</dbReference>
<comment type="similarity">
    <text evidence="1">Belongs to the 'phage' integrase family.</text>
</comment>
<dbReference type="InterPro" id="IPR011010">
    <property type="entry name" value="DNA_brk_join_enz"/>
</dbReference>
<dbReference type="CDD" id="cd00796">
    <property type="entry name" value="INT_Rci_Hp1_C"/>
    <property type="match status" value="1"/>
</dbReference>
<dbReference type="PROSITE" id="PS51898">
    <property type="entry name" value="TYR_RECOMBINASE"/>
    <property type="match status" value="1"/>
</dbReference>
<dbReference type="Gene3D" id="1.10.443.10">
    <property type="entry name" value="Intergrase catalytic core"/>
    <property type="match status" value="1"/>
</dbReference>
<proteinExistence type="inferred from homology"/>
<dbReference type="Gene3D" id="1.10.150.130">
    <property type="match status" value="1"/>
</dbReference>
<evidence type="ECO:0000313" key="8">
    <source>
        <dbReference type="EMBL" id="AAS96234.1"/>
    </source>
</evidence>
<evidence type="ECO:0000259" key="7">
    <source>
        <dbReference type="PROSITE" id="PS51900"/>
    </source>
</evidence>
<keyword evidence="9" id="KW-1185">Reference proteome</keyword>
<dbReference type="Pfam" id="PF14659">
    <property type="entry name" value="Phage_int_SAM_3"/>
    <property type="match status" value="1"/>
</dbReference>
<evidence type="ECO:0000256" key="1">
    <source>
        <dbReference type="ARBA" id="ARBA00008857"/>
    </source>
</evidence>
<dbReference type="Proteomes" id="UP000002194">
    <property type="component" value="Chromosome"/>
</dbReference>
<dbReference type="EMBL" id="AE017285">
    <property type="protein sequence ID" value="AAS96234.1"/>
    <property type="molecule type" value="Genomic_DNA"/>
</dbReference>
<dbReference type="SUPFAM" id="SSF56349">
    <property type="entry name" value="DNA breaking-rejoining enzymes"/>
    <property type="match status" value="1"/>
</dbReference>
<evidence type="ECO:0000313" key="9">
    <source>
        <dbReference type="Proteomes" id="UP000002194"/>
    </source>
</evidence>
<dbReference type="InterPro" id="IPR013762">
    <property type="entry name" value="Integrase-like_cat_sf"/>
</dbReference>
<feature type="domain" description="Core-binding (CB)" evidence="7">
    <location>
        <begin position="80"/>
        <end position="160"/>
    </location>
</feature>
<dbReference type="OrthoDB" id="9789256at2"/>
<dbReference type="RefSeq" id="WP_010939045.1">
    <property type="nucleotide sequence ID" value="NC_002937.3"/>
</dbReference>
<evidence type="ECO:0000259" key="6">
    <source>
        <dbReference type="PROSITE" id="PS51898"/>
    </source>
</evidence>
<gene>
    <name evidence="8" type="ordered locus">DVU_1757</name>
</gene>
<keyword evidence="4" id="KW-0233">DNA recombination</keyword>
<dbReference type="InterPro" id="IPR050090">
    <property type="entry name" value="Tyrosine_recombinase_XerCD"/>
</dbReference>
<dbReference type="eggNOG" id="COG0582">
    <property type="taxonomic scope" value="Bacteria"/>
</dbReference>
<dbReference type="EnsemblBacteria" id="AAS96234">
    <property type="protein sequence ID" value="AAS96234"/>
    <property type="gene ID" value="DVU_1757"/>
</dbReference>
<dbReference type="InterPro" id="IPR010998">
    <property type="entry name" value="Integrase_recombinase_N"/>
</dbReference>
<name>Q72B79_NITV2</name>
<dbReference type="PANTHER" id="PTHR30349">
    <property type="entry name" value="PHAGE INTEGRASE-RELATED"/>
    <property type="match status" value="1"/>
</dbReference>
<feature type="domain" description="Tyr recombinase" evidence="6">
    <location>
        <begin position="182"/>
        <end position="359"/>
    </location>
</feature>
<dbReference type="GO" id="GO:0006310">
    <property type="term" value="P:DNA recombination"/>
    <property type="evidence" value="ECO:0007669"/>
    <property type="project" value="UniProtKB-KW"/>
</dbReference>
<dbReference type="HOGENOM" id="CLU_027562_17_7_7"/>
<accession>Q72B79</accession>
<dbReference type="PANTHER" id="PTHR30349:SF64">
    <property type="entry name" value="PROPHAGE INTEGRASE INTD-RELATED"/>
    <property type="match status" value="1"/>
</dbReference>
<evidence type="ECO:0000256" key="4">
    <source>
        <dbReference type="ARBA" id="ARBA00023172"/>
    </source>
</evidence>
<dbReference type="AlphaFoldDB" id="Q72B79"/>
<evidence type="ECO:0000256" key="5">
    <source>
        <dbReference type="PROSITE-ProRule" id="PRU01248"/>
    </source>
</evidence>
<evidence type="ECO:0000256" key="2">
    <source>
        <dbReference type="ARBA" id="ARBA00022908"/>
    </source>
</evidence>
<dbReference type="PATRIC" id="fig|882.5.peg.1616"/>
<protein>
    <submittedName>
        <fullName evidence="8">Site-specific recombinase, phage integrase family</fullName>
    </submittedName>
</protein>
<dbReference type="PhylomeDB" id="Q72B79"/>
<organism evidence="8 9">
    <name type="scientific">Nitratidesulfovibrio vulgaris (strain ATCC 29579 / DSM 644 / CCUG 34227 / NCIMB 8303 / VKM B-1760 / Hildenborough)</name>
    <name type="common">Desulfovibrio vulgaris</name>
    <dbReference type="NCBI Taxonomy" id="882"/>
    <lineage>
        <taxon>Bacteria</taxon>
        <taxon>Pseudomonadati</taxon>
        <taxon>Thermodesulfobacteriota</taxon>
        <taxon>Desulfovibrionia</taxon>
        <taxon>Desulfovibrionales</taxon>
        <taxon>Desulfovibrionaceae</taxon>
        <taxon>Nitratidesulfovibrio</taxon>
    </lineage>
</organism>
<dbReference type="PROSITE" id="PS51900">
    <property type="entry name" value="CB"/>
    <property type="match status" value="1"/>
</dbReference>
<dbReference type="InterPro" id="IPR004107">
    <property type="entry name" value="Integrase_SAM-like_N"/>
</dbReference>
<dbReference type="STRING" id="882.DVU_1757"/>
<dbReference type="GO" id="GO:0015074">
    <property type="term" value="P:DNA integration"/>
    <property type="evidence" value="ECO:0007669"/>
    <property type="project" value="UniProtKB-KW"/>
</dbReference>
<dbReference type="KEGG" id="dvu:DVU_1757"/>
<evidence type="ECO:0000256" key="3">
    <source>
        <dbReference type="ARBA" id="ARBA00023125"/>
    </source>
</evidence>
<keyword evidence="3 5" id="KW-0238">DNA-binding</keyword>
<dbReference type="InterPro" id="IPR002104">
    <property type="entry name" value="Integrase_catalytic"/>
</dbReference>
<dbReference type="GO" id="GO:0003677">
    <property type="term" value="F:DNA binding"/>
    <property type="evidence" value="ECO:0007669"/>
    <property type="project" value="UniProtKB-UniRule"/>
</dbReference>
<sequence>MASQRSSTKYPGVYERLVIHRVSGKQDIAFDIAYRHGGKKVWETIGRKSEGVNAAYAARVRAERVKEVEAGRFIARDEMPVFRDALERYLTVHAKGKSSESHMRGYFEHHIAPLFGDAKMDRIKPIHIEELKRSMAEKGRSPQTIRHAIALVRQVYRKCVAWGIYTGTSPTDGVEMPKVDAARLRFLTEAEAASLLHALHRRSRQWHDIAYLSLYTGMRLGEVLGLQVGHVNVADGVIDVMDAKAGTRAAYMTAGVKEILAARCAGRDAKEFVFVQRGGGRVRYISSVFSRVADELFNDGVTDARHKVVFHTLRHTFGSWLAQRGVPLYTIAVLMGHSSLEMTKRYSKLSPDTKHDAMALLPELPTSPADDAC</sequence>
<reference evidence="8 9" key="1">
    <citation type="journal article" date="2004" name="Nat. Biotechnol.">
        <title>The genome sequence of the anaerobic, sulfate-reducing bacterium Desulfovibrio vulgaris Hildenborough.</title>
        <authorList>
            <person name="Heidelberg J.F."/>
            <person name="Seshadri R."/>
            <person name="Haveman S.A."/>
            <person name="Hemme C.L."/>
            <person name="Paulsen I.T."/>
            <person name="Kolonay J.F."/>
            <person name="Eisen J.A."/>
            <person name="Ward N."/>
            <person name="Methe B."/>
            <person name="Brinkac L.M."/>
            <person name="Daugherty S.C."/>
            <person name="Deboy R.T."/>
            <person name="Dodson R.J."/>
            <person name="Durkin A.S."/>
            <person name="Madupu R."/>
            <person name="Nelson W.C."/>
            <person name="Sullivan S.A."/>
            <person name="Fouts D."/>
            <person name="Haft D.H."/>
            <person name="Selengut J."/>
            <person name="Peterson J.D."/>
            <person name="Davidsen T.M."/>
            <person name="Zafar N."/>
            <person name="Zhou L."/>
            <person name="Radune D."/>
            <person name="Dimitrov G."/>
            <person name="Hance M."/>
            <person name="Tran K."/>
            <person name="Khouri H."/>
            <person name="Gill J."/>
            <person name="Utterback T.R."/>
            <person name="Feldblyum T.V."/>
            <person name="Wall J.D."/>
            <person name="Voordouw G."/>
            <person name="Fraser C.M."/>
        </authorList>
    </citation>
    <scope>NUCLEOTIDE SEQUENCE [LARGE SCALE GENOMIC DNA]</scope>
    <source>
        <strain evidence="9">ATCC 29579 / DSM 644 / NCIMB 8303 / VKM B-1760 / Hildenborough</strain>
    </source>
</reference>
<keyword evidence="2" id="KW-0229">DNA integration</keyword>
<dbReference type="Pfam" id="PF00589">
    <property type="entry name" value="Phage_integrase"/>
    <property type="match status" value="1"/>
</dbReference>